<dbReference type="KEGG" id="nta:107815552"/>
<dbReference type="InterPro" id="IPR000425">
    <property type="entry name" value="MIP"/>
</dbReference>
<evidence type="ECO:0000313" key="9">
    <source>
        <dbReference type="EMBL" id="DAC84285.1"/>
    </source>
</evidence>
<comment type="similarity">
    <text evidence="6">Belongs to the MIP/aquaporin (TC 1.A.8) family.</text>
</comment>
<evidence type="ECO:0000256" key="5">
    <source>
        <dbReference type="ARBA" id="ARBA00023136"/>
    </source>
</evidence>
<dbReference type="PANTHER" id="PTHR45724">
    <property type="entry name" value="AQUAPORIN NIP2-1"/>
    <property type="match status" value="1"/>
</dbReference>
<keyword evidence="5 8" id="KW-0472">Membrane</keyword>
<dbReference type="Proteomes" id="UP000790787">
    <property type="component" value="Chromosome 7"/>
</dbReference>
<evidence type="ECO:0000256" key="2">
    <source>
        <dbReference type="ARBA" id="ARBA00022448"/>
    </source>
</evidence>
<sequence length="293" mass="31185">MIMKLLSSENRLSLEFPADASTSEQSTYDKETTSHSTSSNEEMLMKRNFWNSPLGLINPTLLHMVLAEALGTFMLMFCICGIMASMEIMGVRVGLMEYAATAALTVVVVVFSIGPISGAHINPAVTLAFAAVGHFPWSKVPFYVVAQVGGSILATYTGKLVYGLKAEFVITRPLHGSTSAFFVELLATFIVLFLTASLTNDPQSTGPLSGFVVGVAIGLAVLISGPISGGSMNPARSLGPAIVSWKFGGLWIYVVAPILGAVAGVVLYRLLRLQGWSCKPNSTPTTTHQHNPL</sequence>
<evidence type="ECO:0000256" key="6">
    <source>
        <dbReference type="RuleBase" id="RU000477"/>
    </source>
</evidence>
<comment type="subcellular location">
    <subcellularLocation>
        <location evidence="1">Membrane</location>
        <topology evidence="1">Multi-pass membrane protein</topology>
    </subcellularLocation>
</comment>
<dbReference type="EMBL" id="BK011390">
    <property type="protein sequence ID" value="DAC84285.1"/>
    <property type="molecule type" value="mRNA"/>
</dbReference>
<gene>
    <name evidence="11" type="primary">LOC107815552</name>
</gene>
<dbReference type="SUPFAM" id="SSF81338">
    <property type="entry name" value="Aquaporin-like"/>
    <property type="match status" value="1"/>
</dbReference>
<dbReference type="AlphaFoldDB" id="A0A1S4C6E5"/>
<feature type="region of interest" description="Disordered" evidence="7">
    <location>
        <begin position="19"/>
        <end position="40"/>
    </location>
</feature>
<name>A0A1S4C6E5_TOBAC</name>
<keyword evidence="4 8" id="KW-1133">Transmembrane helix</keyword>
<feature type="transmembrane region" description="Helical" evidence="8">
    <location>
        <begin position="61"/>
        <end position="86"/>
    </location>
</feature>
<dbReference type="RefSeq" id="XP_016496646.1">
    <property type="nucleotide sequence ID" value="XM_016641160.1"/>
</dbReference>
<dbReference type="GO" id="GO:0015267">
    <property type="term" value="F:channel activity"/>
    <property type="evidence" value="ECO:0007669"/>
    <property type="project" value="InterPro"/>
</dbReference>
<dbReference type="InterPro" id="IPR034294">
    <property type="entry name" value="Aquaporin_transptr"/>
</dbReference>
<feature type="transmembrane region" description="Helical" evidence="8">
    <location>
        <begin position="98"/>
        <end position="121"/>
    </location>
</feature>
<evidence type="ECO:0000256" key="3">
    <source>
        <dbReference type="ARBA" id="ARBA00022692"/>
    </source>
</evidence>
<dbReference type="PANTHER" id="PTHR45724:SF26">
    <property type="entry name" value="AQUAPORIN NIP7-1-RELATED"/>
    <property type="match status" value="1"/>
</dbReference>
<accession>A0A1S4C6E5</accession>
<keyword evidence="10" id="KW-1185">Reference proteome</keyword>
<dbReference type="Gene3D" id="1.20.1080.10">
    <property type="entry name" value="Glycerol uptake facilitator protein"/>
    <property type="match status" value="1"/>
</dbReference>
<feature type="transmembrane region" description="Helical" evidence="8">
    <location>
        <begin position="208"/>
        <end position="229"/>
    </location>
</feature>
<evidence type="ECO:0000313" key="10">
    <source>
        <dbReference type="Proteomes" id="UP000790787"/>
    </source>
</evidence>
<dbReference type="Pfam" id="PF00230">
    <property type="entry name" value="MIP"/>
    <property type="match status" value="1"/>
</dbReference>
<feature type="transmembrane region" description="Helical" evidence="8">
    <location>
        <begin position="250"/>
        <end position="271"/>
    </location>
</feature>
<reference key="1">
    <citation type="journal article" date="2014" name="Nat. Commun.">
        <title>The tobacco genome sequence and its comparison with those of tomato and potato.</title>
        <authorList>
            <person name="Sierro N."/>
            <person name="Battey J.N."/>
            <person name="Ouadi S."/>
            <person name="Bakaher N."/>
            <person name="Bovet L."/>
            <person name="Willig A."/>
            <person name="Goepfert S."/>
            <person name="Peitsch M.C."/>
            <person name="Ivanov N.V."/>
        </authorList>
    </citation>
    <scope>NUCLEOTIDE SEQUENCE [LARGE SCALE GENOMIC DNA]</scope>
    <source>
        <strain>cv. TN90</strain>
    </source>
</reference>
<dbReference type="PaxDb" id="4097-A0A1S4C6E5"/>
<evidence type="ECO:0000256" key="1">
    <source>
        <dbReference type="ARBA" id="ARBA00004141"/>
    </source>
</evidence>
<evidence type="ECO:0000256" key="7">
    <source>
        <dbReference type="SAM" id="MobiDB-lite"/>
    </source>
</evidence>
<dbReference type="InterPro" id="IPR023271">
    <property type="entry name" value="Aquaporin-like"/>
</dbReference>
<reference evidence="9" key="2">
    <citation type="journal article" date="2020" name="BMC Plant Biol.">
        <title>Genome-wide identification and characterisation of Aquaporins in Nicotiana tabacum and their relationships with other Solanaceae species.</title>
        <authorList>
            <person name="De Rosa A."/>
            <person name="Watson-Lazowski A."/>
            <person name="Evans J.R."/>
            <person name="Groszmann M."/>
        </authorList>
    </citation>
    <scope>NUCLEOTIDE SEQUENCE</scope>
</reference>
<dbReference type="SMR" id="A0A1S4C6E5"/>
<dbReference type="GeneID" id="107815552"/>
<protein>
    <submittedName>
        <fullName evidence="9">Aquaporin NIP7-1s</fullName>
    </submittedName>
    <submittedName>
        <fullName evidence="11">Probable aquaporin NIP7-1</fullName>
    </submittedName>
</protein>
<dbReference type="PRINTS" id="PR00783">
    <property type="entry name" value="MINTRINSICP"/>
</dbReference>
<keyword evidence="2 6" id="KW-0813">Transport</keyword>
<reference evidence="11" key="3">
    <citation type="submission" date="2025-04" db="UniProtKB">
        <authorList>
            <consortium name="RefSeq"/>
        </authorList>
    </citation>
    <scope>IDENTIFICATION</scope>
</reference>
<feature type="transmembrane region" description="Helical" evidence="8">
    <location>
        <begin position="141"/>
        <end position="162"/>
    </location>
</feature>
<evidence type="ECO:0000313" key="11">
    <source>
        <dbReference type="RefSeq" id="XP_016496646.1"/>
    </source>
</evidence>
<feature type="transmembrane region" description="Helical" evidence="8">
    <location>
        <begin position="174"/>
        <end position="196"/>
    </location>
</feature>
<dbReference type="STRING" id="4097.A0A1S4C6E5"/>
<dbReference type="OrthoDB" id="3222at2759"/>
<dbReference type="GO" id="GO:0016020">
    <property type="term" value="C:membrane"/>
    <property type="evidence" value="ECO:0007669"/>
    <property type="project" value="UniProtKB-SubCell"/>
</dbReference>
<keyword evidence="3 6" id="KW-0812">Transmembrane</keyword>
<dbReference type="OMA" id="GAGVECQ"/>
<proteinExistence type="evidence at transcript level"/>
<organism evidence="11">
    <name type="scientific">Nicotiana tabacum</name>
    <name type="common">Common tobacco</name>
    <dbReference type="NCBI Taxonomy" id="4097"/>
    <lineage>
        <taxon>Eukaryota</taxon>
        <taxon>Viridiplantae</taxon>
        <taxon>Streptophyta</taxon>
        <taxon>Embryophyta</taxon>
        <taxon>Tracheophyta</taxon>
        <taxon>Spermatophyta</taxon>
        <taxon>Magnoliopsida</taxon>
        <taxon>eudicotyledons</taxon>
        <taxon>Gunneridae</taxon>
        <taxon>Pentapetalae</taxon>
        <taxon>asterids</taxon>
        <taxon>lamiids</taxon>
        <taxon>Solanales</taxon>
        <taxon>Solanaceae</taxon>
        <taxon>Nicotianoideae</taxon>
        <taxon>Nicotianeae</taxon>
        <taxon>Nicotiana</taxon>
    </lineage>
</organism>
<evidence type="ECO:0000256" key="4">
    <source>
        <dbReference type="ARBA" id="ARBA00022989"/>
    </source>
</evidence>
<evidence type="ECO:0000256" key="8">
    <source>
        <dbReference type="SAM" id="Phobius"/>
    </source>
</evidence>
<dbReference type="InterPro" id="IPR022357">
    <property type="entry name" value="MIP_CS"/>
</dbReference>
<dbReference type="PROSITE" id="PS00221">
    <property type="entry name" value="MIP"/>
    <property type="match status" value="1"/>
</dbReference>